<evidence type="ECO:0000313" key="5">
    <source>
        <dbReference type="Proteomes" id="UP000626180"/>
    </source>
</evidence>
<protein>
    <submittedName>
        <fullName evidence="2">Purine nucleoside permease</fullName>
    </submittedName>
    <submittedName>
        <fullName evidence="3">Putative nucleoside-sepcific transporter substrate-binding protein</fullName>
    </submittedName>
</protein>
<dbReference type="GO" id="GO:0055085">
    <property type="term" value="P:transmembrane transport"/>
    <property type="evidence" value="ECO:0007669"/>
    <property type="project" value="InterPro"/>
</dbReference>
<dbReference type="PANTHER" id="PTHR38643:SF1">
    <property type="entry name" value="PURINE NUCLEOSIDE PERMEASE C285.05-RELATED"/>
    <property type="match status" value="1"/>
</dbReference>
<organism evidence="3 4">
    <name type="scientific">Pseudomonas luteola</name>
    <dbReference type="NCBI Taxonomy" id="47886"/>
    <lineage>
        <taxon>Bacteria</taxon>
        <taxon>Pseudomonadati</taxon>
        <taxon>Pseudomonadota</taxon>
        <taxon>Gammaproteobacteria</taxon>
        <taxon>Pseudomonadales</taxon>
        <taxon>Pseudomonadaceae</taxon>
        <taxon>Pseudomonas</taxon>
    </lineage>
</organism>
<evidence type="ECO:0000256" key="1">
    <source>
        <dbReference type="SAM" id="SignalP"/>
    </source>
</evidence>
<dbReference type="InterPro" id="IPR009486">
    <property type="entry name" value="Pur_nuclsid_perm"/>
</dbReference>
<dbReference type="GO" id="GO:0003824">
    <property type="term" value="F:catalytic activity"/>
    <property type="evidence" value="ECO:0007669"/>
    <property type="project" value="InterPro"/>
</dbReference>
<evidence type="ECO:0000313" key="4">
    <source>
        <dbReference type="Proteomes" id="UP000250443"/>
    </source>
</evidence>
<dbReference type="InterPro" id="IPR035994">
    <property type="entry name" value="Nucleoside_phosphorylase_sf"/>
</dbReference>
<dbReference type="Pfam" id="PF06516">
    <property type="entry name" value="NUP"/>
    <property type="match status" value="1"/>
</dbReference>
<proteinExistence type="predicted"/>
<dbReference type="PANTHER" id="PTHR38643">
    <property type="entry name" value="PURINE NUCLEOSIDE PERMEASE C285.05-RELATED"/>
    <property type="match status" value="1"/>
</dbReference>
<keyword evidence="1" id="KW-0732">Signal</keyword>
<dbReference type="Proteomes" id="UP000626180">
    <property type="component" value="Unassembled WGS sequence"/>
</dbReference>
<reference evidence="2 5" key="2">
    <citation type="submission" date="2020-10" db="EMBL/GenBank/DDBJ databases">
        <title>Genome sequences of Pseudomonas isolates.</title>
        <authorList>
            <person name="Wessels L."/>
            <person name="Reich F."/>
            <person name="Hammerl J."/>
        </authorList>
    </citation>
    <scope>NUCLEOTIDE SEQUENCE [LARGE SCALE GENOMIC DNA]</scope>
    <source>
        <strain evidence="2 5">20-MO00624-0</strain>
    </source>
</reference>
<dbReference type="GO" id="GO:0009116">
    <property type="term" value="P:nucleoside metabolic process"/>
    <property type="evidence" value="ECO:0007669"/>
    <property type="project" value="InterPro"/>
</dbReference>
<gene>
    <name evidence="2" type="ORF">IRZ65_08275</name>
    <name evidence="3" type="ORF">NCTC11842_01959</name>
</gene>
<sequence>MLKKSLASALGLAGLLGGLTAAPQVSAAEKPIAPKVMLIAMFGPEAKTWIEQLKLDKKVPVEGLSAEYPDVLCNEAQVCLMTTAMGHTNAAASTMALAFSPKFDLRKTYFLVAGIAGINPHEGTIGTTAWAHYLVDFGIQWELDAREAPADWKGGYLGINTRHPTQKPPLDYKTEVFEVNQKLMEKAYALSKDVKLIESPESTAWRKKYNYAPANQPPVVTRCDTVAGDTWFSGTLLSQRAEEWTRTLTDGKGRYCTTQQEDNATYEALLRASRTGRVDIQRLAVVRGGSDFDRPYEGYSDVENLIDYAKQGGFEPALENLFRTGNPLVQDIVKNWSAWEKGVPSS</sequence>
<feature type="chain" id="PRO_5016045985" evidence="1">
    <location>
        <begin position="28"/>
        <end position="346"/>
    </location>
</feature>
<keyword evidence="5" id="KW-1185">Reference proteome</keyword>
<reference evidence="3 4" key="1">
    <citation type="submission" date="2018-06" db="EMBL/GenBank/DDBJ databases">
        <authorList>
            <consortium name="Pathogen Informatics"/>
            <person name="Doyle S."/>
        </authorList>
    </citation>
    <scope>NUCLEOTIDE SEQUENCE [LARGE SCALE GENOMIC DNA]</scope>
    <source>
        <strain evidence="3 4">NCTC11842</strain>
    </source>
</reference>
<dbReference type="EMBL" id="UAUF01000011">
    <property type="protein sequence ID" value="SPZ06032.1"/>
    <property type="molecule type" value="Genomic_DNA"/>
</dbReference>
<evidence type="ECO:0000313" key="3">
    <source>
        <dbReference type="EMBL" id="SPZ06032.1"/>
    </source>
</evidence>
<dbReference type="PIRSF" id="PIRSF013171">
    <property type="entry name" value="Pur_nuclsid_perm"/>
    <property type="match status" value="1"/>
</dbReference>
<feature type="signal peptide" evidence="1">
    <location>
        <begin position="1"/>
        <end position="27"/>
    </location>
</feature>
<evidence type="ECO:0000313" key="2">
    <source>
        <dbReference type="EMBL" id="MBF8640676.1"/>
    </source>
</evidence>
<accession>A0A2X2CBS8</accession>
<dbReference type="Proteomes" id="UP000250443">
    <property type="component" value="Unassembled WGS sequence"/>
</dbReference>
<dbReference type="AlphaFoldDB" id="A0A2X2CBS8"/>
<dbReference type="RefSeq" id="WP_010798120.1">
    <property type="nucleotide sequence ID" value="NZ_FQYS01000003.1"/>
</dbReference>
<name>A0A2X2CBS8_PSELU</name>
<dbReference type="Gene3D" id="3.40.50.1580">
    <property type="entry name" value="Nucleoside phosphorylase domain"/>
    <property type="match status" value="1"/>
</dbReference>
<dbReference type="EMBL" id="JADMCD010000003">
    <property type="protein sequence ID" value="MBF8640676.1"/>
    <property type="molecule type" value="Genomic_DNA"/>
</dbReference>